<feature type="compositionally biased region" description="Low complexity" evidence="1">
    <location>
        <begin position="92"/>
        <end position="109"/>
    </location>
</feature>
<proteinExistence type="predicted"/>
<feature type="compositionally biased region" description="Low complexity" evidence="1">
    <location>
        <begin position="121"/>
        <end position="142"/>
    </location>
</feature>
<dbReference type="Gene3D" id="3.40.50.300">
    <property type="entry name" value="P-loop containing nucleotide triphosphate hydrolases"/>
    <property type="match status" value="1"/>
</dbReference>
<dbReference type="PANTHER" id="PTHR43581">
    <property type="entry name" value="ATP/GTP PHOSPHATASE"/>
    <property type="match status" value="1"/>
</dbReference>
<feature type="compositionally biased region" description="Basic residues" evidence="1">
    <location>
        <begin position="1344"/>
        <end position="1370"/>
    </location>
</feature>
<dbReference type="EMBL" id="JAHLFE010000121">
    <property type="protein sequence ID" value="MBU3844423.1"/>
    <property type="molecule type" value="Genomic_DNA"/>
</dbReference>
<evidence type="ECO:0000259" key="2">
    <source>
        <dbReference type="Pfam" id="PF20469"/>
    </source>
</evidence>
<protein>
    <submittedName>
        <fullName evidence="3">DUF2813 domain-containing protein</fullName>
    </submittedName>
</protein>
<dbReference type="Pfam" id="PF11398">
    <property type="entry name" value="DUF2813"/>
    <property type="match status" value="3"/>
</dbReference>
<name>A0A948WZ35_9GAMM</name>
<feature type="region of interest" description="Disordered" evidence="1">
    <location>
        <begin position="1240"/>
        <end position="1266"/>
    </location>
</feature>
<feature type="region of interest" description="Disordered" evidence="1">
    <location>
        <begin position="121"/>
        <end position="153"/>
    </location>
</feature>
<evidence type="ECO:0000256" key="1">
    <source>
        <dbReference type="SAM" id="MobiDB-lite"/>
    </source>
</evidence>
<feature type="region of interest" description="Disordered" evidence="1">
    <location>
        <begin position="88"/>
        <end position="109"/>
    </location>
</feature>
<feature type="compositionally biased region" description="Low complexity" evidence="1">
    <location>
        <begin position="353"/>
        <end position="395"/>
    </location>
</feature>
<gene>
    <name evidence="3" type="ORF">H9847_06095</name>
</gene>
<evidence type="ECO:0000313" key="4">
    <source>
        <dbReference type="Proteomes" id="UP000733611"/>
    </source>
</evidence>
<feature type="region of interest" description="Disordered" evidence="1">
    <location>
        <begin position="607"/>
        <end position="641"/>
    </location>
</feature>
<reference evidence="3" key="2">
    <citation type="submission" date="2021-04" db="EMBL/GenBank/DDBJ databases">
        <authorList>
            <person name="Gilroy R."/>
        </authorList>
    </citation>
    <scope>NUCLEOTIDE SEQUENCE</scope>
    <source>
        <strain evidence="3">378</strain>
    </source>
</reference>
<dbReference type="SUPFAM" id="SSF52540">
    <property type="entry name" value="P-loop containing nucleoside triphosphate hydrolases"/>
    <property type="match status" value="1"/>
</dbReference>
<accession>A0A948WZ35</accession>
<feature type="domain" description="OLD protein-like TOPRIM" evidence="2">
    <location>
        <begin position="850"/>
        <end position="914"/>
    </location>
</feature>
<dbReference type="InterPro" id="IPR051396">
    <property type="entry name" value="Bact_Antivir_Def_Nuclease"/>
</dbReference>
<dbReference type="InterPro" id="IPR034139">
    <property type="entry name" value="TOPRIM_OLD"/>
</dbReference>
<feature type="region of interest" description="Disordered" evidence="1">
    <location>
        <begin position="1282"/>
        <end position="1402"/>
    </location>
</feature>
<comment type="caution">
    <text evidence="3">The sequence shown here is derived from an EMBL/GenBank/DDBJ whole genome shotgun (WGS) entry which is preliminary data.</text>
</comment>
<dbReference type="CDD" id="cd01026">
    <property type="entry name" value="TOPRIM_OLD"/>
    <property type="match status" value="1"/>
</dbReference>
<sequence>MYLQSAEIKNFRGIRHLRIDFEQDSTVLIGENTWGKSSLLYALFMILGRGEQQQLCRFSADDLYIPIRLETDPDGSISTVVPVDPATLCAQSDSTPSTTTNTTTATASSEVAAEATAAASASTASSTSSAADVSSAAQQDTSKAAAESTTPTDSEIFVQATHAPLAAGATSWQHLATATMADPVLAKFLQQRGLSNKEPLQVINTPEYQRRFYSIPTGRGSYEIHIIDVPVSRPQSLQEAVKRSRRRRLRPSPLLVPATTIMDHPQQYVDALNLFLNQPSQLNSLSALSASALVQPEITATGLAVPATNLSVPLVSQVSRTARRAQAKGATSSKSQGNSAASTPLSNTAKQQAATEAIAPTSATAAPAPASVAATANNHSSSAGSSGSTGSTGNSQERRQHKLNAATDRAALFEALRLGQDAEALYEKEQPSHYNPSREELVQRAQRVLHDKAKLEQEAIASAQDDVDFYQSDVFTEKVESIVIDLIFCESSYGVINNIARFAPLKRACYMGDDDLYRIHYRITGHMQCPQAEDNASIAGSASKELFVTTHKLLNAKGEAIADAESVIYELICLNPLLRLRDRRMLKPQLDLAEHIWAEPDSATIKVRKDEPESASEAVASKANGAEGEAPNDSHNGNGQQQIEEQDLKAISHFFADIASDDDLTSRQIRDGIEVLNTIASKYLVNYQSNNLSTVYHQRPDDASDRTVRDIISHPVSLGSLRSLKDALTNSQPSRAKFLMALLAGALMMSKGQREIDEYARPILILEDLDSRFHPTLLLNIWAILQLLPIQKIVTTNSAQLLSVMPMSKIRRLCKQYYDVRCYSMRDRAFSEDDARKIAFHIRMSRPSTLFARCWLLVEGETEVWVLNEIANVLDFNLACSGVAVIEFAQCGLSPLIKLAKQLGISYHVLTDGDDAGRHYAQTVRDYVGSSNLPEHLSVMPHIDIEHYLYTSGFADVYQKAAGVELKRPKFKLLTAMEGHKLTAAEAAYLSSYRQKLDRVIFSTQQQLQDSTVAAEALAEPKTQGEEKTAASNAKAALAVEAGGKAVQPQLQQGKLDTPHHEQLLTPQEAKRQQHLAAIKSAPHKVKVSLYTPINKSDYTLKTHNLETVTKAMLHYDLGHHRDELIRVIKRGPKQGQSRKTQLLAMEEISRNDVNNFYNYAHQLIMKLPRQSRNFSKMQSKLLGYLKTERSLWLDQVNRNQQRLNRQLRHDQLQAQAEEERRYLEQLKLLQSKLEQEVRDADNSQAASETASALRSLQQEHEHNKQELAQLIVSESEALEALWEEQEQQSQSSGRGNKGKNTRALSKDVLSPDAERPVPWEDSTAAEGAAAEDRAAVADVFARSKGRKSKPHHQQQSRKQARRGASHHAHNASAQSKAKRSQPSRKQMEKEALTAQPVSALAKGKKAAKSLKMRAMEASNEANEAYGALSENELTKQGLSMNKVIDKAIHKKTKPGMAILVSEAMQQRGSETVPVLFQNLFRKVKRLAEKELAID</sequence>
<dbReference type="Pfam" id="PF20469">
    <property type="entry name" value="OLD-like_TOPRIM"/>
    <property type="match status" value="1"/>
</dbReference>
<reference evidence="3" key="1">
    <citation type="journal article" date="2021" name="PeerJ">
        <title>Extensive microbial diversity within the chicken gut microbiome revealed by metagenomics and culture.</title>
        <authorList>
            <person name="Gilroy R."/>
            <person name="Ravi A."/>
            <person name="Getino M."/>
            <person name="Pursley I."/>
            <person name="Horton D.L."/>
            <person name="Alikhan N.F."/>
            <person name="Baker D."/>
            <person name="Gharbi K."/>
            <person name="Hall N."/>
            <person name="Watson M."/>
            <person name="Adriaenssens E.M."/>
            <person name="Foster-Nyarko E."/>
            <person name="Jarju S."/>
            <person name="Secka A."/>
            <person name="Antonio M."/>
            <person name="Oren A."/>
            <person name="Chaudhuri R.R."/>
            <person name="La Ragione R."/>
            <person name="Hildebrand F."/>
            <person name="Pallen M.J."/>
        </authorList>
    </citation>
    <scope>NUCLEOTIDE SEQUENCE</scope>
    <source>
        <strain evidence="3">378</strain>
    </source>
</reference>
<feature type="compositionally biased region" description="Polar residues" evidence="1">
    <location>
        <begin position="1243"/>
        <end position="1257"/>
    </location>
</feature>
<organism evidence="3 4">
    <name type="scientific">Candidatus Anaerobiospirillum pullicola</name>
    <dbReference type="NCBI Taxonomy" id="2838451"/>
    <lineage>
        <taxon>Bacteria</taxon>
        <taxon>Pseudomonadati</taxon>
        <taxon>Pseudomonadota</taxon>
        <taxon>Gammaproteobacteria</taxon>
        <taxon>Aeromonadales</taxon>
        <taxon>Succinivibrionaceae</taxon>
        <taxon>Anaerobiospirillum</taxon>
    </lineage>
</organism>
<feature type="region of interest" description="Disordered" evidence="1">
    <location>
        <begin position="323"/>
        <end position="400"/>
    </location>
</feature>
<dbReference type="PANTHER" id="PTHR43581:SF4">
    <property type="entry name" value="ATP_GTP PHOSPHATASE"/>
    <property type="match status" value="1"/>
</dbReference>
<dbReference type="Proteomes" id="UP000733611">
    <property type="component" value="Unassembled WGS sequence"/>
</dbReference>
<dbReference type="InterPro" id="IPR022602">
    <property type="entry name" value="DUF2813"/>
</dbReference>
<feature type="compositionally biased region" description="Polar residues" evidence="1">
    <location>
        <begin position="329"/>
        <end position="352"/>
    </location>
</feature>
<dbReference type="InterPro" id="IPR027417">
    <property type="entry name" value="P-loop_NTPase"/>
</dbReference>
<evidence type="ECO:0000313" key="3">
    <source>
        <dbReference type="EMBL" id="MBU3844423.1"/>
    </source>
</evidence>